<dbReference type="Pfam" id="PF11709">
    <property type="entry name" value="Mit_ribos_Mrp51"/>
    <property type="match status" value="1"/>
</dbReference>
<organism evidence="2 3">
    <name type="scientific">Humicola insolens</name>
    <name type="common">Soft-rot fungus</name>
    <dbReference type="NCBI Taxonomy" id="85995"/>
    <lineage>
        <taxon>Eukaryota</taxon>
        <taxon>Fungi</taxon>
        <taxon>Dikarya</taxon>
        <taxon>Ascomycota</taxon>
        <taxon>Pezizomycotina</taxon>
        <taxon>Sordariomycetes</taxon>
        <taxon>Sordariomycetidae</taxon>
        <taxon>Sordariales</taxon>
        <taxon>Chaetomiaceae</taxon>
        <taxon>Mycothermus</taxon>
    </lineage>
</organism>
<comment type="caution">
    <text evidence="2">The sequence shown here is derived from an EMBL/GenBank/DDBJ whole genome shotgun (WGS) entry which is preliminary data.</text>
</comment>
<feature type="region of interest" description="Disordered" evidence="1">
    <location>
        <begin position="1"/>
        <end position="79"/>
    </location>
</feature>
<evidence type="ECO:0000313" key="2">
    <source>
        <dbReference type="EMBL" id="KAL1836465.1"/>
    </source>
</evidence>
<sequence length="469" mass="51282">MATSSRTLSPGGALLRASRMFSLPAPIPPPPSNNPASPHHSETATTAYPTHQVITTLPSARKQGDWGLKRPLPPKSTTRTTHPLLRVKAIDTVEQITDFSSGADHAITLRKFQELGLPVTSQRTAAGDSATSGVNKMYLPQKSAFEDEFDVTDVPPEKRTENLETRWKFSGPWLAGMPPGEFQRWLVREVRPKRAAFREFLRNKIANELNAAAATAALDKAEEAPTPIDVSSVTEDQVIDFLRRMRYDKQPIYDLVGEFLDLAPLKPPTLAQTGLPEQTPAKLEYKDLNSPYAEHGPPVTHPSAGLSYLRTSMYMENHPIYGPQKEHTPAVARVLRPHQSRLGTRAKLGVAGFVVDSGSSGDTKTNQKSDNRMSSLDPSIVGGQKVWVQPRQAYVDSTGHVMLKVSDASAESVLVAQELVGDAVVLGTVKKTQPLQRTETAQDLRSRYKARPTSSAPAMSSAQDYGLKP</sequence>
<dbReference type="EMBL" id="JAZGSY010000407">
    <property type="protein sequence ID" value="KAL1836465.1"/>
    <property type="molecule type" value="Genomic_DNA"/>
</dbReference>
<evidence type="ECO:0000313" key="3">
    <source>
        <dbReference type="Proteomes" id="UP001583172"/>
    </source>
</evidence>
<feature type="region of interest" description="Disordered" evidence="1">
    <location>
        <begin position="357"/>
        <end position="378"/>
    </location>
</feature>
<feature type="compositionally biased region" description="Polar residues" evidence="1">
    <location>
        <begin position="452"/>
        <end position="463"/>
    </location>
</feature>
<dbReference type="Proteomes" id="UP001583172">
    <property type="component" value="Unassembled WGS sequence"/>
</dbReference>
<evidence type="ECO:0000256" key="1">
    <source>
        <dbReference type="SAM" id="MobiDB-lite"/>
    </source>
</evidence>
<gene>
    <name evidence="2" type="ORF">VTJ49DRAFT_5125</name>
</gene>
<name>A0ABR3V404_HUMIN</name>
<feature type="compositionally biased region" description="Polar residues" evidence="1">
    <location>
        <begin position="43"/>
        <end position="58"/>
    </location>
</feature>
<dbReference type="PANTHER" id="PTHR28058:SF1">
    <property type="entry name" value="SMALL RIBOSOMAL SUBUNIT PROTEIN BS1M"/>
    <property type="match status" value="1"/>
</dbReference>
<protein>
    <submittedName>
        <fullName evidence="2">Uncharacterized protein</fullName>
    </submittedName>
</protein>
<accession>A0ABR3V404</accession>
<reference evidence="2 3" key="1">
    <citation type="journal article" date="2024" name="Commun. Biol.">
        <title>Comparative genomic analysis of thermophilic fungi reveals convergent evolutionary adaptations and gene losses.</title>
        <authorList>
            <person name="Steindorff A.S."/>
            <person name="Aguilar-Pontes M.V."/>
            <person name="Robinson A.J."/>
            <person name="Andreopoulos B."/>
            <person name="LaButti K."/>
            <person name="Kuo A."/>
            <person name="Mondo S."/>
            <person name="Riley R."/>
            <person name="Otillar R."/>
            <person name="Haridas S."/>
            <person name="Lipzen A."/>
            <person name="Grimwood J."/>
            <person name="Schmutz J."/>
            <person name="Clum A."/>
            <person name="Reid I.D."/>
            <person name="Moisan M.C."/>
            <person name="Butler G."/>
            <person name="Nguyen T.T.M."/>
            <person name="Dewar K."/>
            <person name="Conant G."/>
            <person name="Drula E."/>
            <person name="Henrissat B."/>
            <person name="Hansel C."/>
            <person name="Singer S."/>
            <person name="Hutchinson M.I."/>
            <person name="de Vries R.P."/>
            <person name="Natvig D.O."/>
            <person name="Powell A.J."/>
            <person name="Tsang A."/>
            <person name="Grigoriev I.V."/>
        </authorList>
    </citation>
    <scope>NUCLEOTIDE SEQUENCE [LARGE SCALE GENOMIC DNA]</scope>
    <source>
        <strain evidence="2 3">CBS 620.91</strain>
    </source>
</reference>
<dbReference type="PANTHER" id="PTHR28058">
    <property type="entry name" value="37S RIBOSOMAL PROTEIN MRP51, MITOCHONDRIAL"/>
    <property type="match status" value="1"/>
</dbReference>
<proteinExistence type="predicted"/>
<feature type="region of interest" description="Disordered" evidence="1">
    <location>
        <begin position="435"/>
        <end position="469"/>
    </location>
</feature>
<dbReference type="InterPro" id="IPR016712">
    <property type="entry name" value="Rbsml_bS1m-like"/>
</dbReference>
<keyword evidence="3" id="KW-1185">Reference proteome</keyword>